<keyword evidence="4" id="KW-1185">Reference proteome</keyword>
<feature type="signal peptide" evidence="2">
    <location>
        <begin position="1"/>
        <end position="19"/>
    </location>
</feature>
<keyword evidence="2" id="KW-0732">Signal</keyword>
<evidence type="ECO:0000313" key="4">
    <source>
        <dbReference type="Proteomes" id="UP001205890"/>
    </source>
</evidence>
<organism evidence="3 4">
    <name type="scientific">Alsobacter ponti</name>
    <dbReference type="NCBI Taxonomy" id="2962936"/>
    <lineage>
        <taxon>Bacteria</taxon>
        <taxon>Pseudomonadati</taxon>
        <taxon>Pseudomonadota</taxon>
        <taxon>Alphaproteobacteria</taxon>
        <taxon>Hyphomicrobiales</taxon>
        <taxon>Alsobacteraceae</taxon>
        <taxon>Alsobacter</taxon>
    </lineage>
</organism>
<comment type="caution">
    <text evidence="3">The sequence shown here is derived from an EMBL/GenBank/DDBJ whole genome shotgun (WGS) entry which is preliminary data.</text>
</comment>
<evidence type="ECO:0000313" key="3">
    <source>
        <dbReference type="EMBL" id="MCP8938159.1"/>
    </source>
</evidence>
<sequence>MRRLLAILALALTASVASAATITVTPLSNDWAVVYVRGEFRMGDDKEFVNKALPLKDAFVVFASDGGHLMTGIEIGRAIRLKGFLTYVEPGDSCVSACAIAWLGGRKRFISKTSRIGFHAAYLDENGSKTESGTGNALVGAYLSQLGMSQTAIIFVTAAPPDRIAWLNLSNASTFGIEVENFELKDDQSPAKPSAKAAPQQAQSALPSGENAAAITCSLTDRKGNQITYRFVNTGPGVAKETHFSRNGVVKETGSLYTTYRDNVGLRLVYNASPDYQLTLTDKGEVTLTRNGGTVASGTCR</sequence>
<dbReference type="Proteomes" id="UP001205890">
    <property type="component" value="Unassembled WGS sequence"/>
</dbReference>
<proteinExistence type="predicted"/>
<dbReference type="EMBL" id="JANCLU010000005">
    <property type="protein sequence ID" value="MCP8938159.1"/>
    <property type="molecule type" value="Genomic_DNA"/>
</dbReference>
<dbReference type="Gene3D" id="3.90.226.10">
    <property type="entry name" value="2-enoyl-CoA Hydratase, Chain A, domain 1"/>
    <property type="match status" value="1"/>
</dbReference>
<feature type="compositionally biased region" description="Low complexity" evidence="1">
    <location>
        <begin position="190"/>
        <end position="208"/>
    </location>
</feature>
<accession>A0ABT1L9J2</accession>
<name>A0ABT1L9J2_9HYPH</name>
<protein>
    <submittedName>
        <fullName evidence="3">Uncharacterized protein</fullName>
    </submittedName>
</protein>
<feature type="region of interest" description="Disordered" evidence="1">
    <location>
        <begin position="186"/>
        <end position="209"/>
    </location>
</feature>
<evidence type="ECO:0000256" key="2">
    <source>
        <dbReference type="SAM" id="SignalP"/>
    </source>
</evidence>
<dbReference type="RefSeq" id="WP_254739817.1">
    <property type="nucleotide sequence ID" value="NZ_JANCLU010000005.1"/>
</dbReference>
<dbReference type="InterPro" id="IPR029045">
    <property type="entry name" value="ClpP/crotonase-like_dom_sf"/>
</dbReference>
<evidence type="ECO:0000256" key="1">
    <source>
        <dbReference type="SAM" id="MobiDB-lite"/>
    </source>
</evidence>
<feature type="chain" id="PRO_5047214857" evidence="2">
    <location>
        <begin position="20"/>
        <end position="301"/>
    </location>
</feature>
<reference evidence="3 4" key="1">
    <citation type="submission" date="2022-07" db="EMBL/GenBank/DDBJ databases">
        <authorList>
            <person name="Li W.-J."/>
            <person name="Deng Q.-Q."/>
        </authorList>
    </citation>
    <scope>NUCLEOTIDE SEQUENCE [LARGE SCALE GENOMIC DNA]</scope>
    <source>
        <strain evidence="3 4">SYSU M60028</strain>
    </source>
</reference>
<dbReference type="SUPFAM" id="SSF52096">
    <property type="entry name" value="ClpP/crotonase"/>
    <property type="match status" value="1"/>
</dbReference>
<gene>
    <name evidence="3" type="ORF">NK718_06505</name>
</gene>